<dbReference type="InterPro" id="IPR005025">
    <property type="entry name" value="FMN_Rdtase-like_dom"/>
</dbReference>
<gene>
    <name evidence="3" type="ORF">QWZ10_06740</name>
</gene>
<dbReference type="SUPFAM" id="SSF52218">
    <property type="entry name" value="Flavoproteins"/>
    <property type="match status" value="1"/>
</dbReference>
<dbReference type="PANTHER" id="PTHR30543:SF21">
    <property type="entry name" value="NAD(P)H-DEPENDENT FMN REDUCTASE LOT6"/>
    <property type="match status" value="1"/>
</dbReference>
<dbReference type="GO" id="GO:0016491">
    <property type="term" value="F:oxidoreductase activity"/>
    <property type="evidence" value="ECO:0007669"/>
    <property type="project" value="UniProtKB-KW"/>
</dbReference>
<dbReference type="InterPro" id="IPR050712">
    <property type="entry name" value="NAD(P)H-dep_reductase"/>
</dbReference>
<proteinExistence type="predicted"/>
<sequence>MPAIQPCAPAKSGEDTGSAGCRFAKSEERTSHDQFRRGNRRLLAQGSLNLKLAQALEKLAAGKLVFDYVDIGDLPAYNDDLWVNPPASVLRMKEQVAKADGLLMLTPEYNRSYAGILKNAMDWGSRPYGQGVWQGKATAVAGTSPGSIGAAVGQARLRADLASLSTVLAPSPR</sequence>
<evidence type="ECO:0000259" key="2">
    <source>
        <dbReference type="Pfam" id="PF03358"/>
    </source>
</evidence>
<name>A0ABT8D6S0_9RHOB</name>
<feature type="region of interest" description="Disordered" evidence="1">
    <location>
        <begin position="1"/>
        <end position="20"/>
    </location>
</feature>
<dbReference type="Gene3D" id="3.40.50.360">
    <property type="match status" value="1"/>
</dbReference>
<keyword evidence="4" id="KW-1185">Reference proteome</keyword>
<dbReference type="EC" id="1.-.-.-" evidence="3"/>
<protein>
    <submittedName>
        <fullName evidence="3">NAD(P)H-dependent oxidoreductase</fullName>
        <ecNumber evidence="3">1.-.-.-</ecNumber>
    </submittedName>
</protein>
<dbReference type="InterPro" id="IPR029039">
    <property type="entry name" value="Flavoprotein-like_sf"/>
</dbReference>
<accession>A0ABT8D6S0</accession>
<dbReference type="Pfam" id="PF03358">
    <property type="entry name" value="FMN_red"/>
    <property type="match status" value="1"/>
</dbReference>
<feature type="domain" description="NADPH-dependent FMN reductase-like" evidence="2">
    <location>
        <begin position="45"/>
        <end position="170"/>
    </location>
</feature>
<evidence type="ECO:0000313" key="3">
    <source>
        <dbReference type="EMBL" id="MDN3711593.1"/>
    </source>
</evidence>
<organism evidence="3 4">
    <name type="scientific">Paracoccus cavernae</name>
    <dbReference type="NCBI Taxonomy" id="1571207"/>
    <lineage>
        <taxon>Bacteria</taxon>
        <taxon>Pseudomonadati</taxon>
        <taxon>Pseudomonadota</taxon>
        <taxon>Alphaproteobacteria</taxon>
        <taxon>Rhodobacterales</taxon>
        <taxon>Paracoccaceae</taxon>
        <taxon>Paracoccus</taxon>
    </lineage>
</organism>
<evidence type="ECO:0000313" key="4">
    <source>
        <dbReference type="Proteomes" id="UP001243846"/>
    </source>
</evidence>
<comment type="caution">
    <text evidence="3">The sequence shown here is derived from an EMBL/GenBank/DDBJ whole genome shotgun (WGS) entry which is preliminary data.</text>
</comment>
<dbReference type="EMBL" id="JAUFRC010000001">
    <property type="protein sequence ID" value="MDN3711593.1"/>
    <property type="molecule type" value="Genomic_DNA"/>
</dbReference>
<dbReference type="Proteomes" id="UP001243846">
    <property type="component" value="Unassembled WGS sequence"/>
</dbReference>
<keyword evidence="3" id="KW-0560">Oxidoreductase</keyword>
<evidence type="ECO:0000256" key="1">
    <source>
        <dbReference type="SAM" id="MobiDB-lite"/>
    </source>
</evidence>
<dbReference type="PANTHER" id="PTHR30543">
    <property type="entry name" value="CHROMATE REDUCTASE"/>
    <property type="match status" value="1"/>
</dbReference>
<reference evidence="4" key="1">
    <citation type="journal article" date="2019" name="Int. J. Syst. Evol. Microbiol.">
        <title>The Global Catalogue of Microorganisms (GCM) 10K type strain sequencing project: providing services to taxonomists for standard genome sequencing and annotation.</title>
        <authorList>
            <consortium name="The Broad Institute Genomics Platform"/>
            <consortium name="The Broad Institute Genome Sequencing Center for Infectious Disease"/>
            <person name="Wu L."/>
            <person name="Ma J."/>
        </authorList>
    </citation>
    <scope>NUCLEOTIDE SEQUENCE [LARGE SCALE GENOMIC DNA]</scope>
    <source>
        <strain evidence="4">CECT 8482</strain>
    </source>
</reference>